<sequence length="173" mass="19538">MANLNSYHLATWADSAKTRNPTGPGSSHENMWLHVRLRSMTYEVKSLIDQGNLPNYNSTQLNSRLTQRPYPATITQIHYHLTRDLDGCDYLEFLDGKSHTSVSQGRGQAAAAPPQAWACPAMAAWRLRHSDVGGVLQRRRAAAATSSGVGKRRRRQIRWRSTELRDNVEMTHQ</sequence>
<proteinExistence type="predicted"/>
<keyword evidence="2" id="KW-1185">Reference proteome</keyword>
<dbReference type="EnsemblPlants" id="ORUFI06G15520.1">
    <property type="protein sequence ID" value="ORUFI06G15520.1"/>
    <property type="gene ID" value="ORUFI06G15520"/>
</dbReference>
<reference evidence="1" key="2">
    <citation type="submission" date="2015-06" db="UniProtKB">
        <authorList>
            <consortium name="EnsemblPlants"/>
        </authorList>
    </citation>
    <scope>IDENTIFICATION</scope>
</reference>
<evidence type="ECO:0000313" key="2">
    <source>
        <dbReference type="Proteomes" id="UP000008022"/>
    </source>
</evidence>
<dbReference type="Proteomes" id="UP000008022">
    <property type="component" value="Unassembled WGS sequence"/>
</dbReference>
<dbReference type="HOGENOM" id="CLU_1550064_0_0_1"/>
<name>A0A0E0PXS9_ORYRU</name>
<evidence type="ECO:0000313" key="1">
    <source>
        <dbReference type="EnsemblPlants" id="ORUFI06G15520.1"/>
    </source>
</evidence>
<dbReference type="OMA" id="WACPAMA"/>
<protein>
    <submittedName>
        <fullName evidence="1">Uncharacterized protein</fullName>
    </submittedName>
</protein>
<dbReference type="AlphaFoldDB" id="A0A0E0PXS9"/>
<reference evidence="2" key="1">
    <citation type="submission" date="2013-06" db="EMBL/GenBank/DDBJ databases">
        <authorList>
            <person name="Zhao Q."/>
        </authorList>
    </citation>
    <scope>NUCLEOTIDE SEQUENCE</scope>
    <source>
        <strain evidence="2">cv. W1943</strain>
    </source>
</reference>
<dbReference type="Gramene" id="ORUFI06G15520.1">
    <property type="protein sequence ID" value="ORUFI06G15520.1"/>
    <property type="gene ID" value="ORUFI06G15520"/>
</dbReference>
<organism evidence="1 2">
    <name type="scientific">Oryza rufipogon</name>
    <name type="common">Brownbeard rice</name>
    <name type="synonym">Asian wild rice</name>
    <dbReference type="NCBI Taxonomy" id="4529"/>
    <lineage>
        <taxon>Eukaryota</taxon>
        <taxon>Viridiplantae</taxon>
        <taxon>Streptophyta</taxon>
        <taxon>Embryophyta</taxon>
        <taxon>Tracheophyta</taxon>
        <taxon>Spermatophyta</taxon>
        <taxon>Magnoliopsida</taxon>
        <taxon>Liliopsida</taxon>
        <taxon>Poales</taxon>
        <taxon>Poaceae</taxon>
        <taxon>BOP clade</taxon>
        <taxon>Oryzoideae</taxon>
        <taxon>Oryzeae</taxon>
        <taxon>Oryzinae</taxon>
        <taxon>Oryza</taxon>
    </lineage>
</organism>
<accession>A0A0E0PXS9</accession>